<evidence type="ECO:0000259" key="4">
    <source>
        <dbReference type="Pfam" id="PF04864"/>
    </source>
</evidence>
<evidence type="ECO:0000256" key="3">
    <source>
        <dbReference type="ARBA" id="ARBA00022898"/>
    </source>
</evidence>
<dbReference type="AlphaFoldDB" id="A0A9D4Z7A8"/>
<sequence length="374" mass="41399">TEEAISCECYECFSGPRCADAIENCSANVDSGDPFLFGPFWKQNAEESTVVIPGWYRIGYQLLESSGYRSLTPALEKEIRTLHSLVGNAVTENKYIVVGVGSMQLLNAAVAALAPNNGTPASVISAVPYYSAYRSQTERFATSHYAWAGDAYIYAEQQSTVNGSSIEFVNTPNNPDGAIRDAVVNGSNAFVIYDLAYYWPHFTAITAARDDDVMLFTLSKVTGHAGSRLGWAIVKDYSVYSRLLKHVASLVIITSHETQLRATQLLRTINKAYSKQLIAKEKVPLGLPPTYYASKGLSFHYAYATLRHRWKRLNQTLETSQWLGLQLLDPSYCNFFKEVTGPSPAYAWVHCKEDSDEDCETLLFQAGIIARAGL</sequence>
<proteinExistence type="inferred from homology"/>
<evidence type="ECO:0000256" key="2">
    <source>
        <dbReference type="ARBA" id="ARBA00006312"/>
    </source>
</evidence>
<feature type="domain" description="Alliinase C-terminal" evidence="4">
    <location>
        <begin position="27"/>
        <end position="373"/>
    </location>
</feature>
<dbReference type="Pfam" id="PF04864">
    <property type="entry name" value="Alliinase_C"/>
    <property type="match status" value="1"/>
</dbReference>
<name>A0A9D4Z7A8_ADICA</name>
<evidence type="ECO:0000313" key="5">
    <source>
        <dbReference type="EMBL" id="KAI5065003.1"/>
    </source>
</evidence>
<dbReference type="InterPro" id="IPR015424">
    <property type="entry name" value="PyrdxlP-dep_Trfase"/>
</dbReference>
<dbReference type="GO" id="GO:0008483">
    <property type="term" value="F:transaminase activity"/>
    <property type="evidence" value="ECO:0007669"/>
    <property type="project" value="TreeGrafter"/>
</dbReference>
<dbReference type="Gene3D" id="2.10.25.30">
    <property type="entry name" value="EGF-like, alliinase"/>
    <property type="match status" value="1"/>
</dbReference>
<dbReference type="InterPro" id="IPR015422">
    <property type="entry name" value="PyrdxlP-dep_Trfase_small"/>
</dbReference>
<dbReference type="Gene3D" id="3.90.1150.10">
    <property type="entry name" value="Aspartate Aminotransferase, domain 1"/>
    <property type="match status" value="1"/>
</dbReference>
<dbReference type="GO" id="GO:0016846">
    <property type="term" value="F:carbon-sulfur lyase activity"/>
    <property type="evidence" value="ECO:0007669"/>
    <property type="project" value="InterPro"/>
</dbReference>
<dbReference type="PANTHER" id="PTHR43795:SF20">
    <property type="entry name" value="TRYPTOPHAN AMINOTRANSFERASE-RELATED PROTEIN 3"/>
    <property type="match status" value="1"/>
</dbReference>
<keyword evidence="6" id="KW-1185">Reference proteome</keyword>
<feature type="non-terminal residue" evidence="5">
    <location>
        <position position="1"/>
    </location>
</feature>
<dbReference type="SUPFAM" id="SSF53383">
    <property type="entry name" value="PLP-dependent transferases"/>
    <property type="match status" value="1"/>
</dbReference>
<dbReference type="EMBL" id="JABFUD020000019">
    <property type="protein sequence ID" value="KAI5065003.1"/>
    <property type="molecule type" value="Genomic_DNA"/>
</dbReference>
<protein>
    <recommendedName>
        <fullName evidence="4">Alliinase C-terminal domain-containing protein</fullName>
    </recommendedName>
</protein>
<evidence type="ECO:0000256" key="1">
    <source>
        <dbReference type="ARBA" id="ARBA00001933"/>
    </source>
</evidence>
<organism evidence="5 6">
    <name type="scientific">Adiantum capillus-veneris</name>
    <name type="common">Maidenhair fern</name>
    <dbReference type="NCBI Taxonomy" id="13818"/>
    <lineage>
        <taxon>Eukaryota</taxon>
        <taxon>Viridiplantae</taxon>
        <taxon>Streptophyta</taxon>
        <taxon>Embryophyta</taxon>
        <taxon>Tracheophyta</taxon>
        <taxon>Polypodiopsida</taxon>
        <taxon>Polypodiidae</taxon>
        <taxon>Polypodiales</taxon>
        <taxon>Pteridineae</taxon>
        <taxon>Pteridaceae</taxon>
        <taxon>Vittarioideae</taxon>
        <taxon>Adiantum</taxon>
    </lineage>
</organism>
<dbReference type="InterPro" id="IPR050478">
    <property type="entry name" value="Ethylene_sulfur-biosynth"/>
</dbReference>
<dbReference type="InterPro" id="IPR006948">
    <property type="entry name" value="Alliinase_C"/>
</dbReference>
<dbReference type="Gene3D" id="3.40.640.10">
    <property type="entry name" value="Type I PLP-dependent aspartate aminotransferase-like (Major domain)"/>
    <property type="match status" value="1"/>
</dbReference>
<dbReference type="InterPro" id="IPR015421">
    <property type="entry name" value="PyrdxlP-dep_Trfase_major"/>
</dbReference>
<dbReference type="OrthoDB" id="2020362at2759"/>
<gene>
    <name evidence="5" type="ORF">GOP47_0019698</name>
</gene>
<accession>A0A9D4Z7A8</accession>
<keyword evidence="3" id="KW-0663">Pyridoxal phosphate</keyword>
<evidence type="ECO:0000313" key="6">
    <source>
        <dbReference type="Proteomes" id="UP000886520"/>
    </source>
</evidence>
<comment type="similarity">
    <text evidence="2">Belongs to the alliinase family.</text>
</comment>
<dbReference type="Proteomes" id="UP000886520">
    <property type="component" value="Chromosome 19"/>
</dbReference>
<dbReference type="InterPro" id="IPR037029">
    <property type="entry name" value="Alliinase_N_sf"/>
</dbReference>
<reference evidence="5" key="1">
    <citation type="submission" date="2021-01" db="EMBL/GenBank/DDBJ databases">
        <title>Adiantum capillus-veneris genome.</title>
        <authorList>
            <person name="Fang Y."/>
            <person name="Liao Q."/>
        </authorList>
    </citation>
    <scope>NUCLEOTIDE SEQUENCE</scope>
    <source>
        <strain evidence="5">H3</strain>
        <tissue evidence="5">Leaf</tissue>
    </source>
</reference>
<comment type="cofactor">
    <cofactor evidence="1">
        <name>pyridoxal 5'-phosphate</name>
        <dbReference type="ChEBI" id="CHEBI:597326"/>
    </cofactor>
</comment>
<dbReference type="GO" id="GO:0006520">
    <property type="term" value="P:amino acid metabolic process"/>
    <property type="evidence" value="ECO:0007669"/>
    <property type="project" value="TreeGrafter"/>
</dbReference>
<dbReference type="PANTHER" id="PTHR43795">
    <property type="entry name" value="BIFUNCTIONAL ASPARTATE AMINOTRANSFERASE AND GLUTAMATE/ASPARTATE-PREPHENATE AMINOTRANSFERASE-RELATED"/>
    <property type="match status" value="1"/>
</dbReference>
<comment type="caution">
    <text evidence="5">The sequence shown here is derived from an EMBL/GenBank/DDBJ whole genome shotgun (WGS) entry which is preliminary data.</text>
</comment>